<reference evidence="8" key="2">
    <citation type="journal article" date="2021" name="PeerJ">
        <title>Extensive microbial diversity within the chicken gut microbiome revealed by metagenomics and culture.</title>
        <authorList>
            <person name="Gilroy R."/>
            <person name="Ravi A."/>
            <person name="Getino M."/>
            <person name="Pursley I."/>
            <person name="Horton D.L."/>
            <person name="Alikhan N.F."/>
            <person name="Baker D."/>
            <person name="Gharbi K."/>
            <person name="Hall N."/>
            <person name="Watson M."/>
            <person name="Adriaenssens E.M."/>
            <person name="Foster-Nyarko E."/>
            <person name="Jarju S."/>
            <person name="Secka A."/>
            <person name="Antonio M."/>
            <person name="Oren A."/>
            <person name="Chaudhuri R.R."/>
            <person name="La Ragione R."/>
            <person name="Hildebrand F."/>
            <person name="Pallen M.J."/>
        </authorList>
    </citation>
    <scope>NUCLEOTIDE SEQUENCE</scope>
    <source>
        <strain evidence="8">G3-4614</strain>
    </source>
</reference>
<dbReference type="GO" id="GO:0008961">
    <property type="term" value="F:phosphatidylglycerol-prolipoprotein diacylglyceryl transferase activity"/>
    <property type="evidence" value="ECO:0007669"/>
    <property type="project" value="UniProtKB-UniRule"/>
</dbReference>
<comment type="catalytic activity">
    <reaction evidence="7">
        <text>L-cysteinyl-[prolipoprotein] + a 1,2-diacyl-sn-glycero-3-phospho-(1'-sn-glycerol) = an S-1,2-diacyl-sn-glyceryl-L-cysteinyl-[prolipoprotein] + sn-glycerol 1-phosphate + H(+)</text>
        <dbReference type="Rhea" id="RHEA:56712"/>
        <dbReference type="Rhea" id="RHEA-COMP:14679"/>
        <dbReference type="Rhea" id="RHEA-COMP:14680"/>
        <dbReference type="ChEBI" id="CHEBI:15378"/>
        <dbReference type="ChEBI" id="CHEBI:29950"/>
        <dbReference type="ChEBI" id="CHEBI:57685"/>
        <dbReference type="ChEBI" id="CHEBI:64716"/>
        <dbReference type="ChEBI" id="CHEBI:140658"/>
        <dbReference type="EC" id="2.5.1.145"/>
    </reaction>
</comment>
<dbReference type="InterPro" id="IPR001640">
    <property type="entry name" value="Lgt"/>
</dbReference>
<dbReference type="GO" id="GO:0042158">
    <property type="term" value="P:lipoprotein biosynthetic process"/>
    <property type="evidence" value="ECO:0007669"/>
    <property type="project" value="UniProtKB-UniRule"/>
</dbReference>
<feature type="transmembrane region" description="Helical" evidence="7">
    <location>
        <begin position="23"/>
        <end position="44"/>
    </location>
</feature>
<feature type="transmembrane region" description="Helical" evidence="7">
    <location>
        <begin position="186"/>
        <end position="204"/>
    </location>
</feature>
<dbReference type="NCBIfam" id="TIGR00544">
    <property type="entry name" value="lgt"/>
    <property type="match status" value="1"/>
</dbReference>
<reference evidence="8" key="1">
    <citation type="submission" date="2020-10" db="EMBL/GenBank/DDBJ databases">
        <authorList>
            <person name="Gilroy R."/>
        </authorList>
    </citation>
    <scope>NUCLEOTIDE SEQUENCE</scope>
    <source>
        <strain evidence="8">G3-4614</strain>
    </source>
</reference>
<comment type="function">
    <text evidence="7">Catalyzes the transfer of the diacylglyceryl group from phosphatidylglycerol to the sulfhydryl group of the N-terminal cysteine of a prolipoprotein, the first step in the formation of mature lipoproteins.</text>
</comment>
<comment type="caution">
    <text evidence="8">The sequence shown here is derived from an EMBL/GenBank/DDBJ whole genome shotgun (WGS) entry which is preliminary data.</text>
</comment>
<evidence type="ECO:0000256" key="3">
    <source>
        <dbReference type="ARBA" id="ARBA00022679"/>
    </source>
</evidence>
<evidence type="ECO:0000256" key="2">
    <source>
        <dbReference type="ARBA" id="ARBA00022475"/>
    </source>
</evidence>
<organism evidence="8 9">
    <name type="scientific">Candidatus Caccoplasma merdipullorum</name>
    <dbReference type="NCBI Taxonomy" id="2840718"/>
    <lineage>
        <taxon>Bacteria</taxon>
        <taxon>Pseudomonadati</taxon>
        <taxon>Bacteroidota</taxon>
        <taxon>Bacteroidia</taxon>
        <taxon>Bacteroidales</taxon>
        <taxon>Bacteroidaceae</taxon>
        <taxon>Bacteroidaceae incertae sedis</taxon>
        <taxon>Candidatus Caccoplasma</taxon>
    </lineage>
</organism>
<dbReference type="EMBL" id="JADIMW010000076">
    <property type="protein sequence ID" value="MBO8438670.1"/>
    <property type="molecule type" value="Genomic_DNA"/>
</dbReference>
<dbReference type="AlphaFoldDB" id="A0A9D9E687"/>
<evidence type="ECO:0000313" key="8">
    <source>
        <dbReference type="EMBL" id="MBO8438670.1"/>
    </source>
</evidence>
<evidence type="ECO:0000256" key="7">
    <source>
        <dbReference type="HAMAP-Rule" id="MF_01147"/>
    </source>
</evidence>
<comment type="pathway">
    <text evidence="7">Protein modification; lipoprotein biosynthesis (diacylglyceryl transfer).</text>
</comment>
<evidence type="ECO:0000256" key="5">
    <source>
        <dbReference type="ARBA" id="ARBA00022989"/>
    </source>
</evidence>
<comment type="similarity">
    <text evidence="1 7">Belongs to the Lgt family.</text>
</comment>
<keyword evidence="5 7" id="KW-1133">Transmembrane helix</keyword>
<feature type="transmembrane region" description="Helical" evidence="7">
    <location>
        <begin position="250"/>
        <end position="269"/>
    </location>
</feature>
<evidence type="ECO:0000256" key="1">
    <source>
        <dbReference type="ARBA" id="ARBA00007150"/>
    </source>
</evidence>
<evidence type="ECO:0000256" key="4">
    <source>
        <dbReference type="ARBA" id="ARBA00022692"/>
    </source>
</evidence>
<keyword evidence="3 7" id="KW-0808">Transferase</keyword>
<feature type="binding site" evidence="7">
    <location>
        <position position="140"/>
    </location>
    <ligand>
        <name>a 1,2-diacyl-sn-glycero-3-phospho-(1'-sn-glycerol)</name>
        <dbReference type="ChEBI" id="CHEBI:64716"/>
    </ligand>
</feature>
<dbReference type="GO" id="GO:0005886">
    <property type="term" value="C:plasma membrane"/>
    <property type="evidence" value="ECO:0007669"/>
    <property type="project" value="UniProtKB-SubCell"/>
</dbReference>
<keyword evidence="6 7" id="KW-0472">Membrane</keyword>
<protein>
    <recommendedName>
        <fullName evidence="7">Phosphatidylglycerol--prolipoprotein diacylglyceryl transferase</fullName>
        <ecNumber evidence="7">2.5.1.145</ecNumber>
    </recommendedName>
</protein>
<accession>A0A9D9E687</accession>
<dbReference type="PANTHER" id="PTHR30589:SF0">
    <property type="entry name" value="PHOSPHATIDYLGLYCEROL--PROLIPOPROTEIN DIACYLGLYCERYL TRANSFERASE"/>
    <property type="match status" value="1"/>
</dbReference>
<gene>
    <name evidence="7 8" type="primary">lgt</name>
    <name evidence="8" type="ORF">IAC54_07230</name>
</gene>
<dbReference type="Pfam" id="PF01790">
    <property type="entry name" value="LGT"/>
    <property type="match status" value="1"/>
</dbReference>
<name>A0A9D9E687_9BACT</name>
<feature type="transmembrane region" description="Helical" evidence="7">
    <location>
        <begin position="96"/>
        <end position="113"/>
    </location>
</feature>
<sequence length="299" mass="34426">MLNTVIWTVNPTAFSIGPVEVRWYGLLFALGFLIGYYIEAKIFKHDKAPDDWCDKLFVYTIIATIIGARLGHCLFYEWDYFSAHPLEILKVWEGGLASHGGAIGIIIAIYIYTKRVTHRGMLWVLDRLVIPTALVAAMIRTGNLMNHEIYGVSTNLPWGFIFIENIHAWQAGFPAKFSMISHPTQIYEASAYLILFFVLMYMYWKKDAGDRRGLLFGTFMLWVFGARFLIEFLKLPQEPFEIYMKEIIGLNMGQVLSIPFIILGIYFVYKGKSGHKKSGVIKSRNSHIRHHYNHKKGDI</sequence>
<proteinExistence type="inferred from homology"/>
<evidence type="ECO:0000256" key="6">
    <source>
        <dbReference type="ARBA" id="ARBA00023136"/>
    </source>
</evidence>
<feature type="transmembrane region" description="Helical" evidence="7">
    <location>
        <begin position="56"/>
        <end position="76"/>
    </location>
</feature>
<evidence type="ECO:0000313" key="9">
    <source>
        <dbReference type="Proteomes" id="UP000823636"/>
    </source>
</evidence>
<keyword evidence="2 7" id="KW-1003">Cell membrane</keyword>
<dbReference type="HAMAP" id="MF_01147">
    <property type="entry name" value="Lgt"/>
    <property type="match status" value="1"/>
</dbReference>
<keyword evidence="4 7" id="KW-0812">Transmembrane</keyword>
<dbReference type="EC" id="2.5.1.145" evidence="7"/>
<comment type="subcellular location">
    <subcellularLocation>
        <location evidence="7">Cell membrane</location>
        <topology evidence="7">Multi-pass membrane protein</topology>
    </subcellularLocation>
</comment>
<feature type="transmembrane region" description="Helical" evidence="7">
    <location>
        <begin position="213"/>
        <end position="230"/>
    </location>
</feature>
<dbReference type="PANTHER" id="PTHR30589">
    <property type="entry name" value="PROLIPOPROTEIN DIACYLGLYCERYL TRANSFERASE"/>
    <property type="match status" value="1"/>
</dbReference>
<dbReference type="Proteomes" id="UP000823636">
    <property type="component" value="Unassembled WGS sequence"/>
</dbReference>